<name>A0ABP9USZ1_9BACT</name>
<comment type="caution">
    <text evidence="1">The sequence shown here is derived from an EMBL/GenBank/DDBJ whole genome shotgun (WGS) entry which is preliminary data.</text>
</comment>
<organism evidence="1 2">
    <name type="scientific">Haloferula sargassicola</name>
    <dbReference type="NCBI Taxonomy" id="490096"/>
    <lineage>
        <taxon>Bacteria</taxon>
        <taxon>Pseudomonadati</taxon>
        <taxon>Verrucomicrobiota</taxon>
        <taxon>Verrucomicrobiia</taxon>
        <taxon>Verrucomicrobiales</taxon>
        <taxon>Verrucomicrobiaceae</taxon>
        <taxon>Haloferula</taxon>
    </lineage>
</organism>
<dbReference type="EMBL" id="BAABRI010000008">
    <property type="protein sequence ID" value="GAA5482464.1"/>
    <property type="molecule type" value="Genomic_DNA"/>
</dbReference>
<gene>
    <name evidence="1" type="ORF">Hsar01_01686</name>
</gene>
<protein>
    <submittedName>
        <fullName evidence="1">Uncharacterized protein</fullName>
    </submittedName>
</protein>
<sequence length="38" mass="4215">MSDPHKRITDPATLHPVVREIVARVEARLAVEGILNLP</sequence>
<evidence type="ECO:0000313" key="2">
    <source>
        <dbReference type="Proteomes" id="UP001476282"/>
    </source>
</evidence>
<proteinExistence type="predicted"/>
<keyword evidence="2" id="KW-1185">Reference proteome</keyword>
<reference evidence="1 2" key="1">
    <citation type="submission" date="2024-02" db="EMBL/GenBank/DDBJ databases">
        <title>Haloferula sargassicola NBRC 104335.</title>
        <authorList>
            <person name="Ichikawa N."/>
            <person name="Katano-Makiyama Y."/>
            <person name="Hidaka K."/>
        </authorList>
    </citation>
    <scope>NUCLEOTIDE SEQUENCE [LARGE SCALE GENOMIC DNA]</scope>
    <source>
        <strain evidence="1 2">NBRC 104335</strain>
    </source>
</reference>
<accession>A0ABP9USZ1</accession>
<dbReference type="Proteomes" id="UP001476282">
    <property type="component" value="Unassembled WGS sequence"/>
</dbReference>
<evidence type="ECO:0000313" key="1">
    <source>
        <dbReference type="EMBL" id="GAA5482464.1"/>
    </source>
</evidence>